<gene>
    <name evidence="10" type="ORF">OZSIB_2219</name>
</gene>
<evidence type="ECO:0000256" key="6">
    <source>
        <dbReference type="ARBA" id="ARBA00039017"/>
    </source>
</evidence>
<dbReference type="GO" id="GO:0019363">
    <property type="term" value="P:pyridine nucleotide biosynthetic process"/>
    <property type="evidence" value="ECO:0007669"/>
    <property type="project" value="UniProtKB-KW"/>
</dbReference>
<comment type="caution">
    <text evidence="10">The sequence shown here is derived from an EMBL/GenBank/DDBJ whole genome shotgun (WGS) entry which is preliminary data.</text>
</comment>
<dbReference type="EC" id="3.5.1.19" evidence="6"/>
<dbReference type="PANTHER" id="PTHR11080">
    <property type="entry name" value="PYRAZINAMIDASE/NICOTINAMIDASE"/>
    <property type="match status" value="1"/>
</dbReference>
<accession>A0A367ZTI0</accession>
<feature type="domain" description="Isochorismatase-like" evidence="9">
    <location>
        <begin position="4"/>
        <end position="201"/>
    </location>
</feature>
<comment type="pathway">
    <text evidence="5">Cofactor biosynthesis; nicotinate biosynthesis; nicotinate from nicotinamide: step 1/1.</text>
</comment>
<dbReference type="GO" id="GO:0008936">
    <property type="term" value="F:nicotinamidase activity"/>
    <property type="evidence" value="ECO:0007669"/>
    <property type="project" value="UniProtKB-EC"/>
</dbReference>
<evidence type="ECO:0000259" key="9">
    <source>
        <dbReference type="Pfam" id="PF00857"/>
    </source>
</evidence>
<evidence type="ECO:0000313" key="11">
    <source>
        <dbReference type="Proteomes" id="UP000252355"/>
    </source>
</evidence>
<dbReference type="AlphaFoldDB" id="A0A367ZTI0"/>
<sequence length="209" mass="22860">MREALILVDLQNDFMPGGALAVRDGDQVAAPANRLADAFDLVVATQDWHPRDHESFAASHPGKQPGEVVDLHGLPQVLWPVHCVQDTPGADFHPALNRARITKVIRKGQDRQIDSYSGFFDNGRRHATGLADFLREQGVTTLYVLGLATDYCVKWTAIDAVRLGFTTWLVEDACRGVGLQPGDIPAALAEMQRAGVARTTVEAVLRRRG</sequence>
<reference evidence="10 11" key="1">
    <citation type="submission" date="2018-05" db="EMBL/GenBank/DDBJ databases">
        <title>A metagenomic window into the 2 km-deep terrestrial subsurface aquifer revealed taxonomically and functionally diverse microbial community comprising novel uncultured bacterial lineages.</title>
        <authorList>
            <person name="Kadnikov V.V."/>
            <person name="Mardanov A.V."/>
            <person name="Beletsky A.V."/>
            <person name="Banks D."/>
            <person name="Pimenov N.V."/>
            <person name="Frank Y.A."/>
            <person name="Karnachuk O.V."/>
            <person name="Ravin N.V."/>
        </authorList>
    </citation>
    <scope>NUCLEOTIDE SEQUENCE [LARGE SCALE GENOMIC DNA]</scope>
    <source>
        <strain evidence="10">BY5</strain>
    </source>
</reference>
<dbReference type="CDD" id="cd01011">
    <property type="entry name" value="nicotinamidase"/>
    <property type="match status" value="1"/>
</dbReference>
<dbReference type="InterPro" id="IPR000868">
    <property type="entry name" value="Isochorismatase-like_dom"/>
</dbReference>
<organism evidence="10 11">
    <name type="scientific">Candidatus Ozemobacter sibiricus</name>
    <dbReference type="NCBI Taxonomy" id="2268124"/>
    <lineage>
        <taxon>Bacteria</taxon>
        <taxon>Candidatus Ozemobacteria</taxon>
        <taxon>Candidatus Ozemobacterales</taxon>
        <taxon>Candidatus Ozemobacteraceae</taxon>
        <taxon>Candidatus Ozemobacter</taxon>
    </lineage>
</organism>
<keyword evidence="4" id="KW-0378">Hydrolase</keyword>
<evidence type="ECO:0000256" key="8">
    <source>
        <dbReference type="ARBA" id="ARBA00072277"/>
    </source>
</evidence>
<dbReference type="InterPro" id="IPR052347">
    <property type="entry name" value="Isochorismatase_Nicotinamidase"/>
</dbReference>
<keyword evidence="3" id="KW-0479">Metal-binding</keyword>
<dbReference type="NCBIfam" id="NF008623">
    <property type="entry name" value="PRK11609.1"/>
    <property type="match status" value="1"/>
</dbReference>
<dbReference type="SUPFAM" id="SSF52499">
    <property type="entry name" value="Isochorismatase-like hydrolases"/>
    <property type="match status" value="1"/>
</dbReference>
<dbReference type="EMBL" id="QOQW01000002">
    <property type="protein sequence ID" value="RCK81350.1"/>
    <property type="molecule type" value="Genomic_DNA"/>
</dbReference>
<evidence type="ECO:0000313" key="10">
    <source>
        <dbReference type="EMBL" id="RCK81350.1"/>
    </source>
</evidence>
<name>A0A367ZTI0_9BACT</name>
<comment type="similarity">
    <text evidence="1">Belongs to the isochorismatase family.</text>
</comment>
<protein>
    <recommendedName>
        <fullName evidence="8">Nicotinamidase</fullName>
        <ecNumber evidence="6">3.5.1.19</ecNumber>
    </recommendedName>
    <alternativeName>
        <fullName evidence="7">Nicotinamide deamidase</fullName>
    </alternativeName>
</protein>
<dbReference type="Proteomes" id="UP000252355">
    <property type="component" value="Unassembled WGS sequence"/>
</dbReference>
<dbReference type="InterPro" id="IPR036380">
    <property type="entry name" value="Isochorismatase-like_sf"/>
</dbReference>
<evidence type="ECO:0000256" key="7">
    <source>
        <dbReference type="ARBA" id="ARBA00043224"/>
    </source>
</evidence>
<dbReference type="GO" id="GO:0046872">
    <property type="term" value="F:metal ion binding"/>
    <property type="evidence" value="ECO:0007669"/>
    <property type="project" value="UniProtKB-KW"/>
</dbReference>
<evidence type="ECO:0000256" key="1">
    <source>
        <dbReference type="ARBA" id="ARBA00006336"/>
    </source>
</evidence>
<dbReference type="FunFam" id="3.40.50.850:FF:000006">
    <property type="entry name" value="Bifunctional pyrazinamidase/nicotinamidase"/>
    <property type="match status" value="1"/>
</dbReference>
<dbReference type="Pfam" id="PF00857">
    <property type="entry name" value="Isochorismatase"/>
    <property type="match status" value="1"/>
</dbReference>
<proteinExistence type="inferred from homology"/>
<evidence type="ECO:0000256" key="4">
    <source>
        <dbReference type="ARBA" id="ARBA00022801"/>
    </source>
</evidence>
<dbReference type="PANTHER" id="PTHR11080:SF2">
    <property type="entry name" value="LD05707P"/>
    <property type="match status" value="1"/>
</dbReference>
<dbReference type="Gene3D" id="3.40.50.850">
    <property type="entry name" value="Isochorismatase-like"/>
    <property type="match status" value="1"/>
</dbReference>
<evidence type="ECO:0000256" key="3">
    <source>
        <dbReference type="ARBA" id="ARBA00022723"/>
    </source>
</evidence>
<keyword evidence="2" id="KW-0662">Pyridine nucleotide biosynthesis</keyword>
<evidence type="ECO:0000256" key="2">
    <source>
        <dbReference type="ARBA" id="ARBA00022642"/>
    </source>
</evidence>
<evidence type="ECO:0000256" key="5">
    <source>
        <dbReference type="ARBA" id="ARBA00037900"/>
    </source>
</evidence>